<keyword evidence="2" id="KW-0812">Transmembrane</keyword>
<feature type="compositionally biased region" description="Polar residues" evidence="1">
    <location>
        <begin position="295"/>
        <end position="309"/>
    </location>
</feature>
<feature type="compositionally biased region" description="Polar residues" evidence="1">
    <location>
        <begin position="220"/>
        <end position="232"/>
    </location>
</feature>
<keyword evidence="2" id="KW-1133">Transmembrane helix</keyword>
<proteinExistence type="predicted"/>
<keyword evidence="2" id="KW-0472">Membrane</keyword>
<feature type="compositionally biased region" description="Low complexity" evidence="1">
    <location>
        <begin position="180"/>
        <end position="193"/>
    </location>
</feature>
<evidence type="ECO:0000313" key="3">
    <source>
        <dbReference type="EMBL" id="CAD8679186.1"/>
    </source>
</evidence>
<accession>A0A7S0WQY8</accession>
<dbReference type="EMBL" id="HBFA01028532">
    <property type="protein sequence ID" value="CAD8679186.1"/>
    <property type="molecule type" value="Transcribed_RNA"/>
</dbReference>
<feature type="transmembrane region" description="Helical" evidence="2">
    <location>
        <begin position="135"/>
        <end position="157"/>
    </location>
</feature>
<organism evidence="3">
    <name type="scientific">Pyramimonas obovata</name>
    <dbReference type="NCBI Taxonomy" id="1411642"/>
    <lineage>
        <taxon>Eukaryota</taxon>
        <taxon>Viridiplantae</taxon>
        <taxon>Chlorophyta</taxon>
        <taxon>Pyramimonadophyceae</taxon>
        <taxon>Pyramimonadales</taxon>
        <taxon>Pyramimonadaceae</taxon>
        <taxon>Pyramimonas</taxon>
        <taxon>Pyramimonas incertae sedis</taxon>
    </lineage>
</organism>
<feature type="compositionally biased region" description="Basic residues" evidence="1">
    <location>
        <begin position="312"/>
        <end position="327"/>
    </location>
</feature>
<feature type="region of interest" description="Disordered" evidence="1">
    <location>
        <begin position="179"/>
        <end position="242"/>
    </location>
</feature>
<reference evidence="3" key="1">
    <citation type="submission" date="2021-01" db="EMBL/GenBank/DDBJ databases">
        <authorList>
            <person name="Corre E."/>
            <person name="Pelletier E."/>
            <person name="Niang G."/>
            <person name="Scheremetjew M."/>
            <person name="Finn R."/>
            <person name="Kale V."/>
            <person name="Holt S."/>
            <person name="Cochrane G."/>
            <person name="Meng A."/>
            <person name="Brown T."/>
            <person name="Cohen L."/>
        </authorList>
    </citation>
    <scope>NUCLEOTIDE SEQUENCE</scope>
    <source>
        <strain evidence="3">CCMP722</strain>
    </source>
</reference>
<dbReference type="AlphaFoldDB" id="A0A7S0WQY8"/>
<protein>
    <submittedName>
        <fullName evidence="3">Uncharacterized protein</fullName>
    </submittedName>
</protein>
<sequence length="327" mass="34508">MTTCTGASRCARAIPRALVSAHLRTIPVHRSLPQTSSSRCHVSVWVRRRDSGLPMRSSRGHTSSRGARRTLVCRAAAEDDDDEIPDEVWEAEAKSAPARNIRLGVYAFVGLGASLLAAGRISALTDTRTGPLGEIMQPSVFGILLDIFAIGVAAYFAMEDLKNRDANVKRIWEEVKARKAAGPTKSASTSSSKGFGGGASSSASSGKSGGTWEKAPAQSGKVSTETVETDSNPGEEKSSNGLFSGLTSLIDQANTDARIQALQINNKLEDAGVLEKLPTSTSSSSDAPDEEASTPVASQQPSAQKQPESQNRKKGKKGKKRGKKGGR</sequence>
<feature type="region of interest" description="Disordered" evidence="1">
    <location>
        <begin position="270"/>
        <end position="327"/>
    </location>
</feature>
<gene>
    <name evidence="3" type="ORF">POBO1169_LOCUS14431</name>
</gene>
<evidence type="ECO:0000256" key="2">
    <source>
        <dbReference type="SAM" id="Phobius"/>
    </source>
</evidence>
<evidence type="ECO:0000256" key="1">
    <source>
        <dbReference type="SAM" id="MobiDB-lite"/>
    </source>
</evidence>
<name>A0A7S0WQY8_9CHLO</name>
<feature type="transmembrane region" description="Helical" evidence="2">
    <location>
        <begin position="103"/>
        <end position="123"/>
    </location>
</feature>